<organism evidence="4">
    <name type="scientific">uncultured bacterium contig00104</name>
    <dbReference type="NCBI Taxonomy" id="1181571"/>
    <lineage>
        <taxon>Bacteria</taxon>
        <taxon>environmental samples</taxon>
    </lineage>
</organism>
<dbReference type="Pfam" id="PF09603">
    <property type="entry name" value="Fib_succ_major"/>
    <property type="match status" value="2"/>
</dbReference>
<sequence length="654" mass="70800">MKNLIKLSVLAVLPFLGCTDFARENPLDPGSDLYIEVDGSSSSGGGVSSSSGRSSGSSSSSGTSCVNNEEYFCDSRNNKAYKYVTINNQTWMAENLNYVTSNSKCNNNSSSNCITYGSLYNWTDALSACPKGWHLPSKEEWNNLIEFAGGSKSAGTKLKSASGWNNHEGISGNGTDDYYFNALAGGFTVNDVVGGVGYRGIWWTATENNSTTAYYKGMHYDSTGLIEESSVRKATSFLSVRCLKGEVELCNDKQYTPPQTCVDGVIYGTCNGSIYNTTEKFCLDNKITDLCSGKEYESGQICFDNVVYGSCGAETTPYNTETYFCHKNTASYPKCGGSVYDADTHGCDNNVIKIKCGDGLYSSSTHFCFNNTEIIPLCGSSSYNPTTHFCQGETVTAKCGGKEFTAEQTCLNGVVHGFCNGNLYAAETHMCVNGNAVEAKCGGTPYNPTTHYCYNNQTYSLWEWDECGSTEYNAATHLCDERDYKLYKYVIIGSQAWMAENLNYSADRRCYDCETYGGLYSFSGASCPSGWHLPSDDEWTTLTDYIGAVAGAKLKAASFGGTDDFGFAALPGGSGSYTPPTGYYSAISSFNGAGSSGYWWSSTYSGDRAYIRNMYSNSDVVSRNEFSISSESSGGSVGMTRYASTLLSVRCVKD</sequence>
<name>A0A806KPW9_9BACT</name>
<evidence type="ECO:0000256" key="1">
    <source>
        <dbReference type="SAM" id="MobiDB-lite"/>
    </source>
</evidence>
<feature type="chain" id="PRO_5032344080" description="Fibrobacter succinogenes major paralogous domain-containing protein" evidence="2">
    <location>
        <begin position="23"/>
        <end position="654"/>
    </location>
</feature>
<proteinExistence type="predicted"/>
<feature type="region of interest" description="Disordered" evidence="1">
    <location>
        <begin position="39"/>
        <end position="65"/>
    </location>
</feature>
<protein>
    <recommendedName>
        <fullName evidence="3">Fibrobacter succinogenes major paralogous domain-containing protein</fullName>
    </recommendedName>
</protein>
<feature type="compositionally biased region" description="Low complexity" evidence="1">
    <location>
        <begin position="48"/>
        <end position="64"/>
    </location>
</feature>
<accession>A0A806KPW9</accession>
<dbReference type="AlphaFoldDB" id="A0A806KPW9"/>
<dbReference type="InterPro" id="IPR011871">
    <property type="entry name" value="Fib_succ_major"/>
</dbReference>
<feature type="domain" description="Fibrobacter succinogenes major paralogous" evidence="3">
    <location>
        <begin position="84"/>
        <end position="244"/>
    </location>
</feature>
<feature type="domain" description="Fibrobacter succinogenes major paralogous" evidence="3">
    <location>
        <begin position="490"/>
        <end position="653"/>
    </location>
</feature>
<evidence type="ECO:0000313" key="4">
    <source>
        <dbReference type="EMBL" id="AGS54403.1"/>
    </source>
</evidence>
<dbReference type="NCBIfam" id="TIGR02145">
    <property type="entry name" value="Fib_succ_major"/>
    <property type="match status" value="2"/>
</dbReference>
<evidence type="ECO:0000259" key="3">
    <source>
        <dbReference type="Pfam" id="PF09603"/>
    </source>
</evidence>
<dbReference type="EMBL" id="JQ844296">
    <property type="protein sequence ID" value="AGS54403.1"/>
    <property type="molecule type" value="Genomic_DNA"/>
</dbReference>
<feature type="signal peptide" evidence="2">
    <location>
        <begin position="1"/>
        <end position="22"/>
    </location>
</feature>
<keyword evidence="2" id="KW-0732">Signal</keyword>
<reference evidence="4" key="1">
    <citation type="submission" date="2012-03" db="EMBL/GenBank/DDBJ databases">
        <title>Functional metagenomics reveals considerable lignocellulase gene clusters in the gut microbiome of a wood-feeding higher termite.</title>
        <authorList>
            <person name="Liu N."/>
        </authorList>
    </citation>
    <scope>NUCLEOTIDE SEQUENCE</scope>
</reference>
<evidence type="ECO:0000256" key="2">
    <source>
        <dbReference type="SAM" id="SignalP"/>
    </source>
</evidence>